<proteinExistence type="predicted"/>
<evidence type="ECO:0000256" key="1">
    <source>
        <dbReference type="ARBA" id="ARBA00023015"/>
    </source>
</evidence>
<name>A0ABN3IDQ3_9ACTN</name>
<dbReference type="Gene3D" id="1.10.10.10">
    <property type="entry name" value="Winged helix-like DNA-binding domain superfamily/Winged helix DNA-binding domain"/>
    <property type="match status" value="1"/>
</dbReference>
<dbReference type="SMART" id="SM00421">
    <property type="entry name" value="HTH_LUXR"/>
    <property type="match status" value="1"/>
</dbReference>
<dbReference type="InterPro" id="IPR016032">
    <property type="entry name" value="Sig_transdc_resp-reg_C-effctor"/>
</dbReference>
<organism evidence="5 6">
    <name type="scientific">Nocardioides furvisabuli</name>
    <dbReference type="NCBI Taxonomy" id="375542"/>
    <lineage>
        <taxon>Bacteria</taxon>
        <taxon>Bacillati</taxon>
        <taxon>Actinomycetota</taxon>
        <taxon>Actinomycetes</taxon>
        <taxon>Propionibacteriales</taxon>
        <taxon>Nocardioidaceae</taxon>
        <taxon>Nocardioides</taxon>
    </lineage>
</organism>
<evidence type="ECO:0000256" key="3">
    <source>
        <dbReference type="ARBA" id="ARBA00023163"/>
    </source>
</evidence>
<gene>
    <name evidence="5" type="ORF">GCM10009726_09910</name>
</gene>
<sequence length="285" mass="30520">MVPASTDAVLNRLSPAMPAWRSVGGMDLAFGGVVDEKSGSLHIMSTVGARTKALNNLEVVSRTGLGGKALALVRPTSVENYEAASGITHHYDHAVRSESLVTAVAIPIVVAGTPRALVYLASTTEVSIGDRWFDTLEPLRRRLQHEILVEDEVQARLAQLQAGSAALSSTANTIELAAVVRELGEVSAELGNAAMSARLDRIRQRLDGGLAVDRGVELPNGSRLTRREMQVLVEAARGLSNRQIAENLGLLPNTVKSYLQDLMRKLDCTNRVQAIAAARTAGWID</sequence>
<dbReference type="InterPro" id="IPR029016">
    <property type="entry name" value="GAF-like_dom_sf"/>
</dbReference>
<feature type="domain" description="HTH luxR-type" evidence="4">
    <location>
        <begin position="217"/>
        <end position="282"/>
    </location>
</feature>
<dbReference type="PANTHER" id="PTHR44688">
    <property type="entry name" value="DNA-BINDING TRANSCRIPTIONAL ACTIVATOR DEVR_DOSR"/>
    <property type="match status" value="1"/>
</dbReference>
<dbReference type="PANTHER" id="PTHR44688:SF16">
    <property type="entry name" value="DNA-BINDING TRANSCRIPTIONAL ACTIVATOR DEVR_DOSR"/>
    <property type="match status" value="1"/>
</dbReference>
<dbReference type="Gene3D" id="3.30.450.40">
    <property type="match status" value="1"/>
</dbReference>
<keyword evidence="2" id="KW-0238">DNA-binding</keyword>
<keyword evidence="6" id="KW-1185">Reference proteome</keyword>
<reference evidence="5 6" key="1">
    <citation type="journal article" date="2019" name="Int. J. Syst. Evol. Microbiol.">
        <title>The Global Catalogue of Microorganisms (GCM) 10K type strain sequencing project: providing services to taxonomists for standard genome sequencing and annotation.</title>
        <authorList>
            <consortium name="The Broad Institute Genomics Platform"/>
            <consortium name="The Broad Institute Genome Sequencing Center for Infectious Disease"/>
            <person name="Wu L."/>
            <person name="Ma J."/>
        </authorList>
    </citation>
    <scope>NUCLEOTIDE SEQUENCE [LARGE SCALE GENOMIC DNA]</scope>
    <source>
        <strain evidence="5 6">JCM 13813</strain>
    </source>
</reference>
<dbReference type="InterPro" id="IPR036388">
    <property type="entry name" value="WH-like_DNA-bd_sf"/>
</dbReference>
<evidence type="ECO:0000313" key="6">
    <source>
        <dbReference type="Proteomes" id="UP001501161"/>
    </source>
</evidence>
<evidence type="ECO:0000313" key="5">
    <source>
        <dbReference type="EMBL" id="GAA2100096.1"/>
    </source>
</evidence>
<dbReference type="SUPFAM" id="SSF46894">
    <property type="entry name" value="C-terminal effector domain of the bipartite response regulators"/>
    <property type="match status" value="1"/>
</dbReference>
<evidence type="ECO:0000256" key="2">
    <source>
        <dbReference type="ARBA" id="ARBA00023125"/>
    </source>
</evidence>
<keyword evidence="3" id="KW-0804">Transcription</keyword>
<accession>A0ABN3IDQ3</accession>
<keyword evidence="1" id="KW-0805">Transcription regulation</keyword>
<dbReference type="Pfam" id="PF00196">
    <property type="entry name" value="GerE"/>
    <property type="match status" value="1"/>
</dbReference>
<protein>
    <recommendedName>
        <fullName evidence="4">HTH luxR-type domain-containing protein</fullName>
    </recommendedName>
</protein>
<dbReference type="Proteomes" id="UP001501161">
    <property type="component" value="Unassembled WGS sequence"/>
</dbReference>
<dbReference type="PRINTS" id="PR00038">
    <property type="entry name" value="HTHLUXR"/>
</dbReference>
<evidence type="ECO:0000259" key="4">
    <source>
        <dbReference type="PROSITE" id="PS50043"/>
    </source>
</evidence>
<dbReference type="PROSITE" id="PS50043">
    <property type="entry name" value="HTH_LUXR_2"/>
    <property type="match status" value="1"/>
</dbReference>
<dbReference type="InterPro" id="IPR000792">
    <property type="entry name" value="Tscrpt_reg_LuxR_C"/>
</dbReference>
<dbReference type="EMBL" id="BAAAMQ010000008">
    <property type="protein sequence ID" value="GAA2100096.1"/>
    <property type="molecule type" value="Genomic_DNA"/>
</dbReference>
<dbReference type="CDD" id="cd06170">
    <property type="entry name" value="LuxR_C_like"/>
    <property type="match status" value="1"/>
</dbReference>
<comment type="caution">
    <text evidence="5">The sequence shown here is derived from an EMBL/GenBank/DDBJ whole genome shotgun (WGS) entry which is preliminary data.</text>
</comment>